<dbReference type="OrthoDB" id="3263666at2759"/>
<sequence length="1403" mass="158218">MSTSIPKIDGLRILSLDGGDLNCISQLRILDEFMQRLQYDTKETLRPCQYFLHITGVGASGVIAILLGVLGLSVDDASAAFLRLCKECALDEKISPLERSEKLVAAIDDLLKDLEVPEGTRLRGGLVRGEGCKVSIPYLSAVDMTNCRILRSYDARHSSYNPTISEAIQIAWANPSLFSPVRTGGGFVQEQLISAVDGFNNPTLQAIKEAYEAFGKDQRVSCLLSLGAGKPLTRSLSLEGRDLAQKTSRDTEIAADQLKRRFAGVSIYSRLSVDRSLDTASNTALEDRVGRITSYTLVYLETPDASDALDRCVRISRQSSNITMENLYRTRATGSRSSHGLPPLSAFFVPRKKPMEEIMNILKKRRPHSPAMALVTGLSGTGKTQISLKYAYDHDDEYDHILFIDASSTESIEKSLISRIRLIDRQLRPFSAEEALDLLANPDGNLTPNWLIVMDNADDTKVDLRNYIPFCEHGSVLITSRNAALSDLYPDGHIAMDVMSQEEAVDALLSAALGVSAETDGPVVGVKPAPTRSEKDSECAIEIVEELGCLPLAVIQAACYIKKNRCLHEYPTLLKTSRSKILRWPASVQRDKLKYAHSTYTAFDTTLSALSSRALKLLGVISFVHFSDFPKALIALAASSGFDYQPYYLRDRPFEYHTSISLLNEIFCPSGQWDSMELDMLLEELQTYSLVTLVPVSTVVTLRFHPLLHGWAKDRLSYSEHELFQAAAIRLLVCGTNKDDNYLWSYLSSHVELFSLSSNEIHVNDKMALTDILEFNGQSSKAFEIRQEIHAIVLSLYGERDIRTSRAALQLADSYGNQNDWDQMEIMERDIVQMRKETLGENNIETAHAIANLARTCRWRGERYEEAEELEREVLRIRRDLLGPRHRKIVDGLKDLADTLLLQKRYVDVQDLLGEALDMIVSLVGQVHVATIEIMEQQALCYTHSGDRDKAIYVMREVIGLWRTIRGDLHAQTVETMTNLAKSYSEQGQYAEAEKMWRKIADGRRETLGEWHEVTLDVLTWLAKSVFAQQRYEDAQRLWTEVAAGRREKLGDRQAHTLAAVFWIAKSAYNLSKYAEAENLLREVVAGRRETLGDEHKKTLKALDWLAHSIYNQKRYADAEMIWSEVAAVRRETLGHGHSDVLNAFWWLGRSVLDQERWAEAERLFSEVVVRRQEKLGDSHEDTLEAVYWLALATFKQERYPEAEWLWSEVSAGRREKLGEKNGETSRAMFWLAKAIQSQGRYDESQVLLAEVLANQREVLERYHEDILETLELLASALASQNLLAESELLWSELVIGSKETRGDSHERTLMALDQLAQIRQRRSELQDPPSSESDAELVEEAPPSSPSTCEDDALVVKSAVKTALLIRKPTLDDYNTDDVPGSPQAQRFWTSMFKQQSSWTLF</sequence>
<dbReference type="PANTHER" id="PTHR46082">
    <property type="entry name" value="ATP/GTP-BINDING PROTEIN-RELATED"/>
    <property type="match status" value="1"/>
</dbReference>
<dbReference type="InterPro" id="IPR053137">
    <property type="entry name" value="NLR-like"/>
</dbReference>
<evidence type="ECO:0008006" key="5">
    <source>
        <dbReference type="Google" id="ProtNLM"/>
    </source>
</evidence>
<reference evidence="4" key="2">
    <citation type="submission" date="2015-01" db="EMBL/GenBank/DDBJ databases">
        <title>Evolutionary Origins and Diversification of the Mycorrhizal Mutualists.</title>
        <authorList>
            <consortium name="DOE Joint Genome Institute"/>
            <consortium name="Mycorrhizal Genomics Consortium"/>
            <person name="Kohler A."/>
            <person name="Kuo A."/>
            <person name="Nagy L.G."/>
            <person name="Floudas D."/>
            <person name="Copeland A."/>
            <person name="Barry K.W."/>
            <person name="Cichocki N."/>
            <person name="Veneault-Fourrey C."/>
            <person name="LaButti K."/>
            <person name="Lindquist E.A."/>
            <person name="Lipzen A."/>
            <person name="Lundell T."/>
            <person name="Morin E."/>
            <person name="Murat C."/>
            <person name="Riley R."/>
            <person name="Ohm R."/>
            <person name="Sun H."/>
            <person name="Tunlid A."/>
            <person name="Henrissat B."/>
            <person name="Grigoriev I.V."/>
            <person name="Hibbett D.S."/>
            <person name="Martin F."/>
        </authorList>
    </citation>
    <scope>NUCLEOTIDE SEQUENCE [LARGE SCALE GENOMIC DNA]</scope>
    <source>
        <strain evidence="4">MAFF 305830</strain>
    </source>
</reference>
<gene>
    <name evidence="3" type="ORF">M408DRAFT_214404</name>
</gene>
<feature type="transmembrane region" description="Helical" evidence="2">
    <location>
        <begin position="50"/>
        <end position="74"/>
    </location>
</feature>
<dbReference type="Gene3D" id="1.25.40.10">
    <property type="entry name" value="Tetratricopeptide repeat domain"/>
    <property type="match status" value="3"/>
</dbReference>
<feature type="region of interest" description="Disordered" evidence="1">
    <location>
        <begin position="1321"/>
        <end position="1351"/>
    </location>
</feature>
<evidence type="ECO:0000313" key="4">
    <source>
        <dbReference type="Proteomes" id="UP000054097"/>
    </source>
</evidence>
<dbReference type="SUPFAM" id="SSF52151">
    <property type="entry name" value="FabD/lysophospholipase-like"/>
    <property type="match status" value="1"/>
</dbReference>
<dbReference type="HOGENOM" id="CLU_000288_125_6_1"/>
<dbReference type="Pfam" id="PF13424">
    <property type="entry name" value="TPR_12"/>
    <property type="match status" value="3"/>
</dbReference>
<dbReference type="Pfam" id="PF13374">
    <property type="entry name" value="TPR_10"/>
    <property type="match status" value="1"/>
</dbReference>
<dbReference type="InterPro" id="IPR016035">
    <property type="entry name" value="Acyl_Trfase/lysoPLipase"/>
</dbReference>
<evidence type="ECO:0000256" key="2">
    <source>
        <dbReference type="SAM" id="Phobius"/>
    </source>
</evidence>
<keyword evidence="4" id="KW-1185">Reference proteome</keyword>
<reference evidence="3 4" key="1">
    <citation type="submission" date="2014-04" db="EMBL/GenBank/DDBJ databases">
        <authorList>
            <consortium name="DOE Joint Genome Institute"/>
            <person name="Kuo A."/>
            <person name="Zuccaro A."/>
            <person name="Kohler A."/>
            <person name="Nagy L.G."/>
            <person name="Floudas D."/>
            <person name="Copeland A."/>
            <person name="Barry K.W."/>
            <person name="Cichocki N."/>
            <person name="Veneault-Fourrey C."/>
            <person name="LaButti K."/>
            <person name="Lindquist E.A."/>
            <person name="Lipzen A."/>
            <person name="Lundell T."/>
            <person name="Morin E."/>
            <person name="Murat C."/>
            <person name="Sun H."/>
            <person name="Tunlid A."/>
            <person name="Henrissat B."/>
            <person name="Grigoriev I.V."/>
            <person name="Hibbett D.S."/>
            <person name="Martin F."/>
            <person name="Nordberg H.P."/>
            <person name="Cantor M.N."/>
            <person name="Hua S.X."/>
        </authorList>
    </citation>
    <scope>NUCLEOTIDE SEQUENCE [LARGE SCALE GENOMIC DNA]</scope>
    <source>
        <strain evidence="3 4">MAFF 305830</strain>
    </source>
</reference>
<keyword evidence="2" id="KW-0812">Transmembrane</keyword>
<protein>
    <recommendedName>
        <fullName evidence="5">PNPLA domain-containing protein</fullName>
    </recommendedName>
</protein>
<keyword evidence="2" id="KW-1133">Transmembrane helix</keyword>
<organism evidence="3 4">
    <name type="scientific">Serendipita vermifera MAFF 305830</name>
    <dbReference type="NCBI Taxonomy" id="933852"/>
    <lineage>
        <taxon>Eukaryota</taxon>
        <taxon>Fungi</taxon>
        <taxon>Dikarya</taxon>
        <taxon>Basidiomycota</taxon>
        <taxon>Agaricomycotina</taxon>
        <taxon>Agaricomycetes</taxon>
        <taxon>Sebacinales</taxon>
        <taxon>Serendipitaceae</taxon>
        <taxon>Serendipita</taxon>
    </lineage>
</organism>
<dbReference type="Gene3D" id="3.40.50.300">
    <property type="entry name" value="P-loop containing nucleotide triphosphate hydrolases"/>
    <property type="match status" value="1"/>
</dbReference>
<dbReference type="PANTHER" id="PTHR46082:SF6">
    <property type="entry name" value="AAA+ ATPASE DOMAIN-CONTAINING PROTEIN-RELATED"/>
    <property type="match status" value="1"/>
</dbReference>
<dbReference type="EMBL" id="KN824280">
    <property type="protein sequence ID" value="KIM32135.1"/>
    <property type="molecule type" value="Genomic_DNA"/>
</dbReference>
<evidence type="ECO:0000256" key="1">
    <source>
        <dbReference type="SAM" id="MobiDB-lite"/>
    </source>
</evidence>
<dbReference type="InterPro" id="IPR027417">
    <property type="entry name" value="P-loop_NTPase"/>
</dbReference>
<keyword evidence="2" id="KW-0472">Membrane</keyword>
<accession>A0A0C3B5P0</accession>
<proteinExistence type="predicted"/>
<dbReference type="Proteomes" id="UP000054097">
    <property type="component" value="Unassembled WGS sequence"/>
</dbReference>
<dbReference type="SUPFAM" id="SSF48452">
    <property type="entry name" value="TPR-like"/>
    <property type="match status" value="3"/>
</dbReference>
<dbReference type="InterPro" id="IPR011990">
    <property type="entry name" value="TPR-like_helical_dom_sf"/>
</dbReference>
<name>A0A0C3B5P0_SERVB</name>
<dbReference type="Gene3D" id="3.40.1090.10">
    <property type="entry name" value="Cytosolic phospholipase A2 catalytic domain"/>
    <property type="match status" value="1"/>
</dbReference>
<evidence type="ECO:0000313" key="3">
    <source>
        <dbReference type="EMBL" id="KIM32135.1"/>
    </source>
</evidence>
<dbReference type="SUPFAM" id="SSF52540">
    <property type="entry name" value="P-loop containing nucleoside triphosphate hydrolases"/>
    <property type="match status" value="1"/>
</dbReference>